<reference evidence="2" key="1">
    <citation type="submission" date="2014-10" db="EMBL/GenBank/DDBJ databases">
        <title>Genome sequencing of Vitellibacter sp. D-24.</title>
        <authorList>
            <person name="Thevarajoo S."/>
            <person name="Selvaratnam C."/>
            <person name="Goh K.M."/>
            <person name="Chong C.S."/>
        </authorList>
    </citation>
    <scope>NUCLEOTIDE SEQUENCE [LARGE SCALE GENOMIC DNA]</scope>
    <source>
        <strain evidence="2">D-24</strain>
    </source>
</reference>
<protein>
    <submittedName>
        <fullName evidence="1">Uncharacterized protein</fullName>
    </submittedName>
</protein>
<organism evidence="1 2">
    <name type="scientific">Aequorivita aquimaris</name>
    <dbReference type="NCBI Taxonomy" id="1548749"/>
    <lineage>
        <taxon>Bacteria</taxon>
        <taxon>Pseudomonadati</taxon>
        <taxon>Bacteroidota</taxon>
        <taxon>Flavobacteriia</taxon>
        <taxon>Flavobacteriales</taxon>
        <taxon>Flavobacteriaceae</taxon>
        <taxon>Aequorivita</taxon>
    </lineage>
</organism>
<dbReference type="Proteomes" id="UP000070138">
    <property type="component" value="Unassembled WGS sequence"/>
</dbReference>
<gene>
    <name evidence="1" type="ORF">LS48_11460</name>
</gene>
<dbReference type="STRING" id="1548749.LS48_11460"/>
<dbReference type="RefSeq" id="WP_062622658.1">
    <property type="nucleotide sequence ID" value="NZ_JRWG01000007.1"/>
</dbReference>
<dbReference type="EMBL" id="JRWG01000007">
    <property type="protein sequence ID" value="KXN98369.1"/>
    <property type="molecule type" value="Genomic_DNA"/>
</dbReference>
<keyword evidence="2" id="KW-1185">Reference proteome</keyword>
<dbReference type="OrthoDB" id="1440561at2"/>
<proteinExistence type="predicted"/>
<accession>A0A137RFV6</accession>
<evidence type="ECO:0000313" key="2">
    <source>
        <dbReference type="Proteomes" id="UP000070138"/>
    </source>
</evidence>
<dbReference type="AlphaFoldDB" id="A0A137RFV6"/>
<reference evidence="1 2" key="2">
    <citation type="journal article" date="2016" name="Int. J. Syst. Evol. Microbiol.">
        <title>Vitellibacter aquimaris sp. nov., a marine bacterium isolated from seawater.</title>
        <authorList>
            <person name="Thevarajoo S."/>
            <person name="Selvaratnam C."/>
            <person name="Goh K.M."/>
            <person name="Hong K.W."/>
            <person name="Chan X.Y."/>
            <person name="Chan K.G."/>
            <person name="Chong C.S."/>
        </authorList>
    </citation>
    <scope>NUCLEOTIDE SEQUENCE [LARGE SCALE GENOMIC DNA]</scope>
    <source>
        <strain evidence="1 2">D-24</strain>
    </source>
</reference>
<sequence>MNSREIIEQINNNLSGEIIRTIKINDRDYKLKLYWNSRVRITIGPKNSLITETDFSEIRKLPLISIIVRTPQYGLRGEKTELTEKLLLNQYTRALLYFPASKLICQNSKISYSAALRKKDSHQLETIINYFKALLNTLK</sequence>
<evidence type="ECO:0000313" key="1">
    <source>
        <dbReference type="EMBL" id="KXN98369.1"/>
    </source>
</evidence>
<comment type="caution">
    <text evidence="1">The sequence shown here is derived from an EMBL/GenBank/DDBJ whole genome shotgun (WGS) entry which is preliminary data.</text>
</comment>
<name>A0A137RFV6_9FLAO</name>